<organism evidence="2 3">
    <name type="scientific">Pelagirhabdus alkalitolerans</name>
    <dbReference type="NCBI Taxonomy" id="1612202"/>
    <lineage>
        <taxon>Bacteria</taxon>
        <taxon>Bacillati</taxon>
        <taxon>Bacillota</taxon>
        <taxon>Bacilli</taxon>
        <taxon>Bacillales</taxon>
        <taxon>Bacillaceae</taxon>
        <taxon>Pelagirhabdus</taxon>
    </lineage>
</organism>
<keyword evidence="3" id="KW-1185">Reference proteome</keyword>
<protein>
    <recommendedName>
        <fullName evidence="4">DUF3892 domain-containing protein</fullName>
    </recommendedName>
</protein>
<sequence length="70" mass="8143">MGRKKVSVIHENETGRNKEFRDNYRKTNMSKNEFVSEIRSGKYDNYHIRNINGVDTPVSNPDKSKNNNLG</sequence>
<evidence type="ECO:0000313" key="2">
    <source>
        <dbReference type="EMBL" id="SDC27975.1"/>
    </source>
</evidence>
<name>A0A1G6KBN2_9BACI</name>
<accession>A0A1G6KBN2</accession>
<dbReference type="RefSeq" id="WP_090795772.1">
    <property type="nucleotide sequence ID" value="NZ_FMYI01000006.1"/>
</dbReference>
<feature type="region of interest" description="Disordered" evidence="1">
    <location>
        <begin position="51"/>
        <end position="70"/>
    </location>
</feature>
<proteinExistence type="predicted"/>
<evidence type="ECO:0008006" key="4">
    <source>
        <dbReference type="Google" id="ProtNLM"/>
    </source>
</evidence>
<dbReference type="AlphaFoldDB" id="A0A1G6KBN2"/>
<evidence type="ECO:0000256" key="1">
    <source>
        <dbReference type="SAM" id="MobiDB-lite"/>
    </source>
</evidence>
<evidence type="ECO:0000313" key="3">
    <source>
        <dbReference type="Proteomes" id="UP000242949"/>
    </source>
</evidence>
<feature type="compositionally biased region" description="Polar residues" evidence="1">
    <location>
        <begin position="57"/>
        <end position="70"/>
    </location>
</feature>
<reference evidence="3" key="1">
    <citation type="submission" date="2016-09" db="EMBL/GenBank/DDBJ databases">
        <authorList>
            <person name="Varghese N."/>
            <person name="Submissions S."/>
        </authorList>
    </citation>
    <scope>NUCLEOTIDE SEQUENCE [LARGE SCALE GENOMIC DNA]</scope>
    <source>
        <strain evidence="3">S5</strain>
    </source>
</reference>
<dbReference type="Proteomes" id="UP000242949">
    <property type="component" value="Unassembled WGS sequence"/>
</dbReference>
<dbReference type="EMBL" id="FMYI01000006">
    <property type="protein sequence ID" value="SDC27975.1"/>
    <property type="molecule type" value="Genomic_DNA"/>
</dbReference>
<dbReference type="OrthoDB" id="9811333at2"/>
<gene>
    <name evidence="2" type="ORF">SAMN05421734_10617</name>
</gene>